<comment type="caution">
    <text evidence="2">The sequence shown here is derived from an EMBL/GenBank/DDBJ whole genome shotgun (WGS) entry which is preliminary data.</text>
</comment>
<dbReference type="AlphaFoldDB" id="A0AAV1KBW9"/>
<evidence type="ECO:0008006" key="4">
    <source>
        <dbReference type="Google" id="ProtNLM"/>
    </source>
</evidence>
<name>A0AAV1KBW9_9NEOP</name>
<evidence type="ECO:0000313" key="2">
    <source>
        <dbReference type="EMBL" id="CAK1580586.1"/>
    </source>
</evidence>
<evidence type="ECO:0000256" key="1">
    <source>
        <dbReference type="SAM" id="SignalP"/>
    </source>
</evidence>
<reference evidence="2 3" key="1">
    <citation type="submission" date="2023-11" db="EMBL/GenBank/DDBJ databases">
        <authorList>
            <person name="Hedman E."/>
            <person name="Englund M."/>
            <person name="Stromberg M."/>
            <person name="Nyberg Akerstrom W."/>
            <person name="Nylinder S."/>
            <person name="Jareborg N."/>
            <person name="Kallberg Y."/>
            <person name="Kronander E."/>
        </authorList>
    </citation>
    <scope>NUCLEOTIDE SEQUENCE [LARGE SCALE GENOMIC DNA]</scope>
</reference>
<proteinExistence type="predicted"/>
<keyword evidence="3" id="KW-1185">Reference proteome</keyword>
<organism evidence="2 3">
    <name type="scientific">Parnassius mnemosyne</name>
    <name type="common">clouded apollo</name>
    <dbReference type="NCBI Taxonomy" id="213953"/>
    <lineage>
        <taxon>Eukaryota</taxon>
        <taxon>Metazoa</taxon>
        <taxon>Ecdysozoa</taxon>
        <taxon>Arthropoda</taxon>
        <taxon>Hexapoda</taxon>
        <taxon>Insecta</taxon>
        <taxon>Pterygota</taxon>
        <taxon>Neoptera</taxon>
        <taxon>Endopterygota</taxon>
        <taxon>Lepidoptera</taxon>
        <taxon>Glossata</taxon>
        <taxon>Ditrysia</taxon>
        <taxon>Papilionoidea</taxon>
        <taxon>Papilionidae</taxon>
        <taxon>Parnassiinae</taxon>
        <taxon>Parnassini</taxon>
        <taxon>Parnassius</taxon>
        <taxon>Driopa</taxon>
    </lineage>
</organism>
<keyword evidence="1" id="KW-0732">Signal</keyword>
<dbReference type="EMBL" id="CAVLGL010000013">
    <property type="protein sequence ID" value="CAK1580586.1"/>
    <property type="molecule type" value="Genomic_DNA"/>
</dbReference>
<feature type="chain" id="PRO_5043449377" description="Secreted protein" evidence="1">
    <location>
        <begin position="19"/>
        <end position="90"/>
    </location>
</feature>
<dbReference type="Proteomes" id="UP001314205">
    <property type="component" value="Unassembled WGS sequence"/>
</dbReference>
<evidence type="ECO:0000313" key="3">
    <source>
        <dbReference type="Proteomes" id="UP001314205"/>
    </source>
</evidence>
<accession>A0AAV1KBW9</accession>
<sequence length="90" mass="10204">MLLCAFATYLALTTVVTSRFISGVVPVQQINLDMPRSVLNSNIENLFRNHERVKRNTIVYNKCPVGYKRLPPPLLCVTCEQYQLLTGESC</sequence>
<protein>
    <recommendedName>
        <fullName evidence="4">Secreted protein</fullName>
    </recommendedName>
</protein>
<feature type="signal peptide" evidence="1">
    <location>
        <begin position="1"/>
        <end position="18"/>
    </location>
</feature>
<gene>
    <name evidence="2" type="ORF">PARMNEM_LOCUS2361</name>
</gene>